<dbReference type="Pfam" id="PF08797">
    <property type="entry name" value="HIRAN"/>
    <property type="match status" value="1"/>
</dbReference>
<dbReference type="Gene3D" id="3.30.70.2330">
    <property type="match status" value="1"/>
</dbReference>
<keyword evidence="5" id="KW-1185">Reference proteome</keyword>
<dbReference type="KEGG" id="otr:OTERR_25410"/>
<dbReference type="GO" id="GO:0016818">
    <property type="term" value="F:hydrolase activity, acting on acid anhydrides, in phosphorus-containing anhydrides"/>
    <property type="evidence" value="ECO:0007669"/>
    <property type="project" value="InterPro"/>
</dbReference>
<dbReference type="SMART" id="SM00910">
    <property type="entry name" value="HIRAN"/>
    <property type="match status" value="1"/>
</dbReference>
<name>A0A5C1ECX1_9RHOO</name>
<proteinExistence type="predicted"/>
<dbReference type="InterPro" id="IPR014905">
    <property type="entry name" value="HIRAN"/>
</dbReference>
<protein>
    <recommendedName>
        <fullName evidence="3">HIRAN domain-containing protein</fullName>
    </recommendedName>
</protein>
<dbReference type="AlphaFoldDB" id="A0A5C1ECX1"/>
<organism evidence="4 5">
    <name type="scientific">Oryzomicrobium terrae</name>
    <dbReference type="NCBI Taxonomy" id="1735038"/>
    <lineage>
        <taxon>Bacteria</taxon>
        <taxon>Pseudomonadati</taxon>
        <taxon>Pseudomonadota</taxon>
        <taxon>Betaproteobacteria</taxon>
        <taxon>Rhodocyclales</taxon>
        <taxon>Rhodocyclaceae</taxon>
        <taxon>Oryzomicrobium</taxon>
    </lineage>
</organism>
<evidence type="ECO:0000259" key="3">
    <source>
        <dbReference type="SMART" id="SM00910"/>
    </source>
</evidence>
<reference evidence="4 5" key="1">
    <citation type="submission" date="2017-07" db="EMBL/GenBank/DDBJ databases">
        <title>Complete genome sequence of Oryzomicrobium terrae TPP412.</title>
        <authorList>
            <person name="Chiu L.-W."/>
            <person name="Lo K.-J."/>
            <person name="Tsai Y.-M."/>
            <person name="Lin S.-S."/>
            <person name="Kuo C.-H."/>
            <person name="Liu C.-T."/>
        </authorList>
    </citation>
    <scope>NUCLEOTIDE SEQUENCE [LARGE SCALE GENOMIC DNA]</scope>
    <source>
        <strain evidence="4 5">TPP412</strain>
    </source>
</reference>
<dbReference type="EMBL" id="CP022579">
    <property type="protein sequence ID" value="QEL66017.1"/>
    <property type="molecule type" value="Genomic_DNA"/>
</dbReference>
<evidence type="ECO:0000256" key="2">
    <source>
        <dbReference type="ARBA" id="ARBA00022801"/>
    </source>
</evidence>
<keyword evidence="1" id="KW-0479">Metal-binding</keyword>
<dbReference type="Proteomes" id="UP000323671">
    <property type="component" value="Chromosome"/>
</dbReference>
<evidence type="ECO:0000313" key="5">
    <source>
        <dbReference type="Proteomes" id="UP000323671"/>
    </source>
</evidence>
<keyword evidence="2" id="KW-0378">Hydrolase</keyword>
<dbReference type="GO" id="GO:0003676">
    <property type="term" value="F:nucleic acid binding"/>
    <property type="evidence" value="ECO:0007669"/>
    <property type="project" value="InterPro"/>
</dbReference>
<dbReference type="RefSeq" id="WP_246154173.1">
    <property type="nucleotide sequence ID" value="NZ_CP022579.1"/>
</dbReference>
<dbReference type="GO" id="GO:0008270">
    <property type="term" value="F:zinc ion binding"/>
    <property type="evidence" value="ECO:0007669"/>
    <property type="project" value="InterPro"/>
</dbReference>
<evidence type="ECO:0000256" key="1">
    <source>
        <dbReference type="ARBA" id="ARBA00022723"/>
    </source>
</evidence>
<evidence type="ECO:0000313" key="4">
    <source>
        <dbReference type="EMBL" id="QEL66017.1"/>
    </source>
</evidence>
<feature type="domain" description="HIRAN" evidence="3">
    <location>
        <begin position="46"/>
        <end position="144"/>
    </location>
</feature>
<sequence>MPASEPPGAVPHRRGDARGGQARLAGALLLALCILPGPAGAQAVRILVQDSPLAGSQYYALERRYGEMRVGDALTLTREPDNPHDRHAVRVDWRGDKLGYLPRAENRAVAAAMDQGLAVEGRIAALAPHPNPWKRLRVEVWIGQ</sequence>
<gene>
    <name evidence="4" type="ORF">OTERR_25410</name>
</gene>
<accession>A0A5C1ECX1</accession>